<evidence type="ECO:0000313" key="1">
    <source>
        <dbReference type="EMBL" id="KAK7027130.1"/>
    </source>
</evidence>
<proteinExistence type="predicted"/>
<comment type="caution">
    <text evidence="1">The sequence shown here is derived from an EMBL/GenBank/DDBJ whole genome shotgun (WGS) entry which is preliminary data.</text>
</comment>
<gene>
    <name evidence="1" type="ORF">R3P38DRAFT_2399199</name>
</gene>
<name>A0AAW0BP61_9AGAR</name>
<sequence>CQICGVDVAGTDRQNHMGKHILCYLRNILTIAQVSSSYPCGFCGKSTSNGGCTLSIRSGKANSSCSEVYEFQIAAASKLSISKPCTNVPVRCPL</sequence>
<keyword evidence="2" id="KW-1185">Reference proteome</keyword>
<dbReference type="EMBL" id="JAWWNJ010000030">
    <property type="protein sequence ID" value="KAK7027130.1"/>
    <property type="molecule type" value="Genomic_DNA"/>
</dbReference>
<reference evidence="1 2" key="1">
    <citation type="journal article" date="2024" name="J Genomics">
        <title>Draft genome sequencing and assembly of Favolaschia claudopus CIRM-BRFM 2984 isolated from oak limbs.</title>
        <authorList>
            <person name="Navarro D."/>
            <person name="Drula E."/>
            <person name="Chaduli D."/>
            <person name="Cazenave R."/>
            <person name="Ahrendt S."/>
            <person name="Wang J."/>
            <person name="Lipzen A."/>
            <person name="Daum C."/>
            <person name="Barry K."/>
            <person name="Grigoriev I.V."/>
            <person name="Favel A."/>
            <person name="Rosso M.N."/>
            <person name="Martin F."/>
        </authorList>
    </citation>
    <scope>NUCLEOTIDE SEQUENCE [LARGE SCALE GENOMIC DNA]</scope>
    <source>
        <strain evidence="1 2">CIRM-BRFM 2984</strain>
    </source>
</reference>
<protein>
    <submittedName>
        <fullName evidence="1">Uncharacterized protein</fullName>
    </submittedName>
</protein>
<accession>A0AAW0BP61</accession>
<feature type="non-terminal residue" evidence="1">
    <location>
        <position position="1"/>
    </location>
</feature>
<evidence type="ECO:0000313" key="2">
    <source>
        <dbReference type="Proteomes" id="UP001362999"/>
    </source>
</evidence>
<organism evidence="1 2">
    <name type="scientific">Favolaschia claudopus</name>
    <dbReference type="NCBI Taxonomy" id="2862362"/>
    <lineage>
        <taxon>Eukaryota</taxon>
        <taxon>Fungi</taxon>
        <taxon>Dikarya</taxon>
        <taxon>Basidiomycota</taxon>
        <taxon>Agaricomycotina</taxon>
        <taxon>Agaricomycetes</taxon>
        <taxon>Agaricomycetidae</taxon>
        <taxon>Agaricales</taxon>
        <taxon>Marasmiineae</taxon>
        <taxon>Mycenaceae</taxon>
        <taxon>Favolaschia</taxon>
    </lineage>
</organism>
<dbReference type="AlphaFoldDB" id="A0AAW0BP61"/>
<feature type="non-terminal residue" evidence="1">
    <location>
        <position position="94"/>
    </location>
</feature>
<dbReference type="Proteomes" id="UP001362999">
    <property type="component" value="Unassembled WGS sequence"/>
</dbReference>